<name>A0A5J5GBV3_9BACL</name>
<evidence type="ECO:0000313" key="10">
    <source>
        <dbReference type="EMBL" id="KAA9005491.1"/>
    </source>
</evidence>
<dbReference type="PANTHER" id="PTHR32089">
    <property type="entry name" value="METHYL-ACCEPTING CHEMOTAXIS PROTEIN MCPB"/>
    <property type="match status" value="1"/>
</dbReference>
<evidence type="ECO:0000256" key="4">
    <source>
        <dbReference type="ARBA" id="ARBA00023224"/>
    </source>
</evidence>
<feature type="transmembrane region" description="Helical" evidence="7">
    <location>
        <begin position="43"/>
        <end position="63"/>
    </location>
</feature>
<organism evidence="10 11">
    <name type="scientific">Paenibacillus spiritus</name>
    <dbReference type="NCBI Taxonomy" id="2496557"/>
    <lineage>
        <taxon>Bacteria</taxon>
        <taxon>Bacillati</taxon>
        <taxon>Bacillota</taxon>
        <taxon>Bacilli</taxon>
        <taxon>Bacillales</taxon>
        <taxon>Paenibacillaceae</taxon>
        <taxon>Paenibacillus</taxon>
    </lineage>
</organism>
<protein>
    <submittedName>
        <fullName evidence="10">Methyl-accepting chemotaxis protein</fullName>
    </submittedName>
</protein>
<dbReference type="OrthoDB" id="2489132at2"/>
<evidence type="ECO:0000259" key="8">
    <source>
        <dbReference type="PROSITE" id="PS50111"/>
    </source>
</evidence>
<keyword evidence="11" id="KW-1185">Reference proteome</keyword>
<feature type="transmembrane region" description="Helical" evidence="7">
    <location>
        <begin position="20"/>
        <end position="37"/>
    </location>
</feature>
<keyword evidence="7" id="KW-0812">Transmembrane</keyword>
<feature type="domain" description="Methyl-accepting transducer" evidence="8">
    <location>
        <begin position="313"/>
        <end position="563"/>
    </location>
</feature>
<evidence type="ECO:0000256" key="2">
    <source>
        <dbReference type="ARBA" id="ARBA00022475"/>
    </source>
</evidence>
<gene>
    <name evidence="10" type="ORF">F4V43_08460</name>
</gene>
<reference evidence="10 11" key="1">
    <citation type="submission" date="2019-09" db="EMBL/GenBank/DDBJ databases">
        <title>Bacillus ochoae sp. nov., Paenibacillus whitsoniae sp. nov., Paenibacillus spiritus sp. nov. Isolated from the Mars Exploration Rover during spacecraft assembly.</title>
        <authorList>
            <person name="Seuylemezian A."/>
            <person name="Vaishampayan P."/>
        </authorList>
    </citation>
    <scope>NUCLEOTIDE SEQUENCE [LARGE SCALE GENOMIC DNA]</scope>
    <source>
        <strain evidence="10 11">MER_111</strain>
    </source>
</reference>
<feature type="transmembrane region" description="Helical" evidence="7">
    <location>
        <begin position="186"/>
        <end position="209"/>
    </location>
</feature>
<feature type="domain" description="HAMP" evidence="9">
    <location>
        <begin position="242"/>
        <end position="294"/>
    </location>
</feature>
<evidence type="ECO:0000256" key="7">
    <source>
        <dbReference type="SAM" id="Phobius"/>
    </source>
</evidence>
<dbReference type="Gene3D" id="1.10.287.950">
    <property type="entry name" value="Methyl-accepting chemotaxis protein"/>
    <property type="match status" value="1"/>
</dbReference>
<feature type="transmembrane region" description="Helical" evidence="7">
    <location>
        <begin position="221"/>
        <end position="240"/>
    </location>
</feature>
<dbReference type="PROSITE" id="PS50885">
    <property type="entry name" value="HAMP"/>
    <property type="match status" value="1"/>
</dbReference>
<dbReference type="RefSeq" id="WP_150457804.1">
    <property type="nucleotide sequence ID" value="NZ_VYKK01000008.1"/>
</dbReference>
<accession>A0A5J5GBV3</accession>
<sequence length="600" mass="65029">MTQFQHMYRRLVIKQELSTYLLPVPVLLYFILVHMEIGQKHWGYILIAATAAVLVTLAAGLAVKSYYMRPILSAVRLIERGERDEDLFRTAKINAARLPVAEAMTILLRWLVLAGSLMNVPALTLGYATGQEFAVMMAFFALTGLVSMPLYYFLTGKEVSRFLGLPEIRATEAVLPYQSIGIVHRIGLTLLLSVIYPVGMLLILIWLGASGYLALESAVPGIALLLVISLVMSGIATVLLTGQIRLAFRKITDCSEQVLVNDFTGRIDLVQDGEIGRVIDGFNVLMEHFRSMLSTLKRTVATLHDSTFSVSAVAEQTSATTQELSASSEQMQGNACTVAERIQEIVAQSGHISDIAGQVSAFSGDIRERSGLVADSVGRGTEAAHAMSEAIEEAVNQSHDTRETVSILYEKTRSIQEIVAVIADIAEQTNLLALNSAIEAARAGEAGRGFAVVAGEVRKLAEKSNEQTRRIAGELQDIYRQTDRAMLGSSAVFEQMTGVQAEASTILEQFDQLSRDAAEFGTMSGQMYEDAARQKVAGGEMNQSMQIAGGLIQEISGQISEAAAAIGEQAQAAQGIADEMEELSTLVDELETYVGQFKIS</sequence>
<dbReference type="EMBL" id="VYKK01000008">
    <property type="protein sequence ID" value="KAA9005491.1"/>
    <property type="molecule type" value="Genomic_DNA"/>
</dbReference>
<comment type="subcellular location">
    <subcellularLocation>
        <location evidence="1">Cell membrane</location>
    </subcellularLocation>
</comment>
<dbReference type="InterPro" id="IPR003660">
    <property type="entry name" value="HAMP_dom"/>
</dbReference>
<dbReference type="PANTHER" id="PTHR32089:SF112">
    <property type="entry name" value="LYSOZYME-LIKE PROTEIN-RELATED"/>
    <property type="match status" value="1"/>
</dbReference>
<evidence type="ECO:0000256" key="1">
    <source>
        <dbReference type="ARBA" id="ARBA00004236"/>
    </source>
</evidence>
<dbReference type="GO" id="GO:0005886">
    <property type="term" value="C:plasma membrane"/>
    <property type="evidence" value="ECO:0007669"/>
    <property type="project" value="UniProtKB-SubCell"/>
</dbReference>
<keyword evidence="3 7" id="KW-0472">Membrane</keyword>
<keyword evidence="2" id="KW-1003">Cell membrane</keyword>
<dbReference type="Proteomes" id="UP000367750">
    <property type="component" value="Unassembled WGS sequence"/>
</dbReference>
<proteinExistence type="inferred from homology"/>
<comment type="caution">
    <text evidence="10">The sequence shown here is derived from an EMBL/GenBank/DDBJ whole genome shotgun (WGS) entry which is preliminary data.</text>
</comment>
<feature type="transmembrane region" description="Helical" evidence="7">
    <location>
        <begin position="107"/>
        <end position="127"/>
    </location>
</feature>
<dbReference type="PROSITE" id="PS50111">
    <property type="entry name" value="CHEMOTAXIS_TRANSDUC_2"/>
    <property type="match status" value="1"/>
</dbReference>
<dbReference type="Pfam" id="PF00015">
    <property type="entry name" value="MCPsignal"/>
    <property type="match status" value="1"/>
</dbReference>
<evidence type="ECO:0000256" key="6">
    <source>
        <dbReference type="PROSITE-ProRule" id="PRU00284"/>
    </source>
</evidence>
<dbReference type="AlphaFoldDB" id="A0A5J5GBV3"/>
<dbReference type="SUPFAM" id="SSF58104">
    <property type="entry name" value="Methyl-accepting chemotaxis protein (MCP) signaling domain"/>
    <property type="match status" value="1"/>
</dbReference>
<evidence type="ECO:0000256" key="3">
    <source>
        <dbReference type="ARBA" id="ARBA00023136"/>
    </source>
</evidence>
<feature type="transmembrane region" description="Helical" evidence="7">
    <location>
        <begin position="133"/>
        <end position="154"/>
    </location>
</feature>
<dbReference type="SMART" id="SM00283">
    <property type="entry name" value="MA"/>
    <property type="match status" value="1"/>
</dbReference>
<dbReference type="InterPro" id="IPR004089">
    <property type="entry name" value="MCPsignal_dom"/>
</dbReference>
<keyword evidence="4 6" id="KW-0807">Transducer</keyword>
<evidence type="ECO:0000256" key="5">
    <source>
        <dbReference type="ARBA" id="ARBA00029447"/>
    </source>
</evidence>
<evidence type="ECO:0000259" key="9">
    <source>
        <dbReference type="PROSITE" id="PS50885"/>
    </source>
</evidence>
<keyword evidence="7" id="KW-1133">Transmembrane helix</keyword>
<dbReference type="GO" id="GO:0007165">
    <property type="term" value="P:signal transduction"/>
    <property type="evidence" value="ECO:0007669"/>
    <property type="project" value="UniProtKB-KW"/>
</dbReference>
<evidence type="ECO:0000313" key="11">
    <source>
        <dbReference type="Proteomes" id="UP000367750"/>
    </source>
</evidence>
<comment type="similarity">
    <text evidence="5">Belongs to the methyl-accepting chemotaxis (MCP) protein family.</text>
</comment>